<keyword evidence="8" id="KW-0966">Cell projection</keyword>
<dbReference type="Pfam" id="PF11527">
    <property type="entry name" value="ARL2_Bind_BART"/>
    <property type="match status" value="1"/>
</dbReference>
<dbReference type="EMBL" id="GL832957">
    <property type="protein sequence ID" value="EGD78818.1"/>
    <property type="molecule type" value="Genomic_DNA"/>
</dbReference>
<evidence type="ECO:0000256" key="11">
    <source>
        <dbReference type="SAM" id="MobiDB-lite"/>
    </source>
</evidence>
<dbReference type="GO" id="GO:0005930">
    <property type="term" value="C:axoneme"/>
    <property type="evidence" value="ECO:0007669"/>
    <property type="project" value="TreeGrafter"/>
</dbReference>
<dbReference type="PANTHER" id="PTHR21532:SF0">
    <property type="entry name" value="CILIA- AND FLAGELLA-ASSOCIATED PROTEIN 36"/>
    <property type="match status" value="1"/>
</dbReference>
<dbReference type="PANTHER" id="PTHR21532">
    <property type="entry name" value="PHOSPHODIESTERASE HL"/>
    <property type="match status" value="1"/>
</dbReference>
<dbReference type="Pfam" id="PF02809">
    <property type="entry name" value="UIM"/>
    <property type="match status" value="2"/>
</dbReference>
<evidence type="ECO:0000256" key="6">
    <source>
        <dbReference type="ARBA" id="ARBA00023054"/>
    </source>
</evidence>
<protein>
    <recommendedName>
        <fullName evidence="4">Cilia- and flagella-associated protein 36</fullName>
    </recommendedName>
    <alternativeName>
        <fullName evidence="9">Coiled-coil domain-containing protein 104</fullName>
    </alternativeName>
</protein>
<dbReference type="Gene3D" id="1.20.1520.10">
    <property type="entry name" value="ADP-ribosylation factor-like 2-binding protein, domain"/>
    <property type="match status" value="1"/>
</dbReference>
<comment type="similarity">
    <text evidence="3">Belongs to the CFAP36 family.</text>
</comment>
<organism evidence="14">
    <name type="scientific">Salpingoeca rosetta (strain ATCC 50818 / BSB-021)</name>
    <dbReference type="NCBI Taxonomy" id="946362"/>
    <lineage>
        <taxon>Eukaryota</taxon>
        <taxon>Choanoflagellata</taxon>
        <taxon>Craspedida</taxon>
        <taxon>Salpingoecidae</taxon>
        <taxon>Salpingoeca</taxon>
    </lineage>
</organism>
<dbReference type="InterPro" id="IPR038888">
    <property type="entry name" value="CFAP36"/>
</dbReference>
<feature type="region of interest" description="Disordered" evidence="11">
    <location>
        <begin position="316"/>
        <end position="366"/>
    </location>
</feature>
<dbReference type="STRING" id="946362.F2TYZ4"/>
<evidence type="ECO:0000313" key="14">
    <source>
        <dbReference type="Proteomes" id="UP000007799"/>
    </source>
</evidence>
<feature type="region of interest" description="Disordered" evidence="11">
    <location>
        <begin position="129"/>
        <end position="155"/>
    </location>
</feature>
<evidence type="ECO:0000256" key="5">
    <source>
        <dbReference type="ARBA" id="ARBA00022490"/>
    </source>
</evidence>
<sequence>MADAWVVDSVVGFLCSPQWTTPINNFLEANCLEFAPDEENKLSYTRIHKEYQELVESVLEGFLSELGLSAEQFATVMEEAETSDRPRFTPGVFATVAAAEDFLLFKSLMVNKNVELELETRAFFIQAHQHAQAQAPEQEEETRSQRPTTASSLHRSRAVLSEAGHARFDDTQSMEATAQEETLLQKALRLSLEEYNKQQSAEDEELQRVLELSAEEHRQLMAQAERDQDHLNTALQHSLAEKQATEAAKPSLASQPLPPISSPSSAVTAPRDMPSGIDSLFSSLTMDGADAATAAHRKRIASQRQRIVAKRMAEREHQLKQYTSQQVPQSRPSRTMSVPKPSTLPSSRPQRVSSALASRIRREVRK</sequence>
<dbReference type="AlphaFoldDB" id="F2TYZ4"/>
<dbReference type="SMART" id="SM00726">
    <property type="entry name" value="UIM"/>
    <property type="match status" value="2"/>
</dbReference>
<keyword evidence="5" id="KW-0963">Cytoplasm</keyword>
<dbReference type="PROSITE" id="PS50330">
    <property type="entry name" value="UIM"/>
    <property type="match status" value="2"/>
</dbReference>
<evidence type="ECO:0000256" key="8">
    <source>
        <dbReference type="ARBA" id="ARBA00023273"/>
    </source>
</evidence>
<evidence type="ECO:0000256" key="9">
    <source>
        <dbReference type="ARBA" id="ARBA00031593"/>
    </source>
</evidence>
<dbReference type="OMA" id="FLMFKAM"/>
<dbReference type="GO" id="GO:0097546">
    <property type="term" value="C:ciliary base"/>
    <property type="evidence" value="ECO:0007669"/>
    <property type="project" value="TreeGrafter"/>
</dbReference>
<dbReference type="eggNOG" id="KOG4511">
    <property type="taxonomic scope" value="Eukaryota"/>
</dbReference>
<feature type="domain" description="BART" evidence="12">
    <location>
        <begin position="3"/>
        <end position="117"/>
    </location>
</feature>
<feature type="compositionally biased region" description="Polar residues" evidence="11">
    <location>
        <begin position="343"/>
        <end position="356"/>
    </location>
</feature>
<feature type="region of interest" description="Disordered" evidence="11">
    <location>
        <begin position="240"/>
        <end position="280"/>
    </location>
</feature>
<dbReference type="InParanoid" id="F2TYZ4"/>
<keyword evidence="6 10" id="KW-0175">Coiled coil</keyword>
<dbReference type="Proteomes" id="UP000007799">
    <property type="component" value="Unassembled WGS sequence"/>
</dbReference>
<evidence type="ECO:0000313" key="13">
    <source>
        <dbReference type="EMBL" id="EGD78818.1"/>
    </source>
</evidence>
<dbReference type="InterPro" id="IPR003903">
    <property type="entry name" value="UIM_dom"/>
</dbReference>
<evidence type="ECO:0000256" key="7">
    <source>
        <dbReference type="ARBA" id="ARBA00023069"/>
    </source>
</evidence>
<dbReference type="KEGG" id="sre:PTSG_01793"/>
<reference evidence="13" key="1">
    <citation type="submission" date="2009-08" db="EMBL/GenBank/DDBJ databases">
        <title>Annotation of Salpingoeca rosetta.</title>
        <authorList>
            <consortium name="The Broad Institute Genome Sequencing Platform"/>
            <person name="Russ C."/>
            <person name="Cuomo C."/>
            <person name="Burger G."/>
            <person name="Gray M.W."/>
            <person name="Holland P.W.H."/>
            <person name="King N."/>
            <person name="Lang F.B.F."/>
            <person name="Roger A.J."/>
            <person name="Ruiz-Trillo I."/>
            <person name="Young S.K."/>
            <person name="Zeng Q."/>
            <person name="Gargeya S."/>
            <person name="Alvarado L."/>
            <person name="Berlin A."/>
            <person name="Chapman S.B."/>
            <person name="Chen Z."/>
            <person name="Freedman E."/>
            <person name="Gellesch M."/>
            <person name="Goldberg J."/>
            <person name="Griggs A."/>
            <person name="Gujja S."/>
            <person name="Heilman E."/>
            <person name="Heiman D."/>
            <person name="Howarth C."/>
            <person name="Mehta T."/>
            <person name="Neiman D."/>
            <person name="Pearson M."/>
            <person name="Roberts A."/>
            <person name="Saif S."/>
            <person name="Shea T."/>
            <person name="Shenoy N."/>
            <person name="Sisk P."/>
            <person name="Stolte C."/>
            <person name="Sykes S."/>
            <person name="White J."/>
            <person name="Yandava C."/>
            <person name="Haas B."/>
            <person name="Nusbaum C."/>
            <person name="Birren B."/>
        </authorList>
    </citation>
    <scope>NUCLEOTIDE SEQUENCE [LARGE SCALE GENOMIC DNA]</scope>
    <source>
        <strain evidence="13">ATCC 50818</strain>
    </source>
</reference>
<dbReference type="RefSeq" id="XP_004997774.1">
    <property type="nucleotide sequence ID" value="XM_004997717.1"/>
</dbReference>
<evidence type="ECO:0000256" key="10">
    <source>
        <dbReference type="SAM" id="Coils"/>
    </source>
</evidence>
<keyword evidence="7" id="KW-0969">Cilium</keyword>
<gene>
    <name evidence="13" type="ORF">PTSG_01793</name>
</gene>
<evidence type="ECO:0000256" key="2">
    <source>
        <dbReference type="ARBA" id="ARBA00004496"/>
    </source>
</evidence>
<name>F2TYZ4_SALR5</name>
<accession>F2TYZ4</accession>
<dbReference type="InterPro" id="IPR042541">
    <property type="entry name" value="BART_sf"/>
</dbReference>
<dbReference type="OrthoDB" id="272687at2759"/>
<evidence type="ECO:0000256" key="4">
    <source>
        <dbReference type="ARBA" id="ARBA00021815"/>
    </source>
</evidence>
<dbReference type="GeneID" id="16078368"/>
<feature type="compositionally biased region" description="Polar residues" evidence="11">
    <location>
        <begin position="320"/>
        <end position="336"/>
    </location>
</feature>
<feature type="coiled-coil region" evidence="10">
    <location>
        <begin position="192"/>
        <end position="234"/>
    </location>
</feature>
<proteinExistence type="inferred from homology"/>
<dbReference type="InterPro" id="IPR023379">
    <property type="entry name" value="BART_dom"/>
</dbReference>
<evidence type="ECO:0000256" key="1">
    <source>
        <dbReference type="ARBA" id="ARBA00004138"/>
    </source>
</evidence>
<keyword evidence="14" id="KW-1185">Reference proteome</keyword>
<evidence type="ECO:0000256" key="3">
    <source>
        <dbReference type="ARBA" id="ARBA00007460"/>
    </source>
</evidence>
<evidence type="ECO:0000259" key="12">
    <source>
        <dbReference type="Pfam" id="PF11527"/>
    </source>
</evidence>
<comment type="subcellular location">
    <subcellularLocation>
        <location evidence="1">Cell projection</location>
        <location evidence="1">Cilium</location>
    </subcellularLocation>
    <subcellularLocation>
        <location evidence="2">Cytoplasm</location>
    </subcellularLocation>
</comment>